<gene>
    <name evidence="2" type="ORF">LMG29542_08204</name>
</gene>
<evidence type="ECO:0000313" key="2">
    <source>
        <dbReference type="EMBL" id="CAB3774822.1"/>
    </source>
</evidence>
<evidence type="ECO:0000313" key="3">
    <source>
        <dbReference type="Proteomes" id="UP000494363"/>
    </source>
</evidence>
<dbReference type="EMBL" id="CADIKH010000179">
    <property type="protein sequence ID" value="CAB3774822.1"/>
    <property type="molecule type" value="Genomic_DNA"/>
</dbReference>
<name>A0A6J5FAV5_9BURK</name>
<evidence type="ECO:0000256" key="1">
    <source>
        <dbReference type="SAM" id="MobiDB-lite"/>
    </source>
</evidence>
<feature type="region of interest" description="Disordered" evidence="1">
    <location>
        <begin position="650"/>
        <end position="683"/>
    </location>
</feature>
<proteinExistence type="predicted"/>
<dbReference type="RefSeq" id="WP_175233286.1">
    <property type="nucleotide sequence ID" value="NZ_CADIKH010000179.1"/>
</dbReference>
<feature type="compositionally biased region" description="Low complexity" evidence="1">
    <location>
        <begin position="168"/>
        <end position="179"/>
    </location>
</feature>
<accession>A0A6J5FAV5</accession>
<sequence length="683" mass="74782">MPNVSSLKMVEQLRAKIGLNISKQKRSDREKLGLEPALQQFKFSTPSQKLTFMMYGVSIAMTIKPAAAERSSKYPQFSTSDHGAKTNQVLRELDEPATNRTGASQPDHYGLGFLVSTTAPSSVGPHLGVNPYIPGDRKSPTTAPLLPANLSGGHNPPSYGVPGSSTGSRSPRAAAQSSQLPKDRDIFSEHRRWNPASFRNFLKQIKLDESTGVPAGVAGRFYSIKELANSPLMTTRARTLDEPGRLALIQASFDQHRIDTAFPFGSSFHAMATILQRTTGNKYNSSEAIKVLMDFNALVEQSPSDDPRLQAAQIMEVEKDWPEIENADPEQVRNERIASVVDNVIVQLTGPAIHFNETEVILFKLKGMIGLDEEQLTKELPVTPVRPGGEKAISILDLFKRHSQFKSYPVVYNIYPDRIKVEYTGDGSVKAPVLRVHFSDGAKADITPSEIIEKEILKHREKLRFDLWVNLKAQTVARGKARQGGNLPPDDVAKEIKAVIEHLGPPTPREMIRKDIREKVPAIPMVGDIANIPLLGYDLMEGDYTTFWNKLPLSSDLLSRSDIASDVINRNLKGALSKTLQLLPKNVGSLYTWMTKPKEWTGPAPAGNGHGIGDLDGAIEQLGKSGNTASSVATNLTTASTAAAQTDLISTSASSRATRSRQNSHPHWLFDPLRGRGSNAPRG</sequence>
<protein>
    <submittedName>
        <fullName evidence="2">Uncharacterized protein</fullName>
    </submittedName>
</protein>
<keyword evidence="3" id="KW-1185">Reference proteome</keyword>
<dbReference type="Proteomes" id="UP000494363">
    <property type="component" value="Unassembled WGS sequence"/>
</dbReference>
<reference evidence="2 3" key="1">
    <citation type="submission" date="2020-04" db="EMBL/GenBank/DDBJ databases">
        <authorList>
            <person name="De Canck E."/>
        </authorList>
    </citation>
    <scope>NUCLEOTIDE SEQUENCE [LARGE SCALE GENOMIC DNA]</scope>
    <source>
        <strain evidence="2 3">LMG 29542</strain>
    </source>
</reference>
<feature type="region of interest" description="Disordered" evidence="1">
    <location>
        <begin position="127"/>
        <end position="187"/>
    </location>
</feature>
<dbReference type="AlphaFoldDB" id="A0A6J5FAV5"/>
<organism evidence="2 3">
    <name type="scientific">Paraburkholderia humisilvae</name>
    <dbReference type="NCBI Taxonomy" id="627669"/>
    <lineage>
        <taxon>Bacteria</taxon>
        <taxon>Pseudomonadati</taxon>
        <taxon>Pseudomonadota</taxon>
        <taxon>Betaproteobacteria</taxon>
        <taxon>Burkholderiales</taxon>
        <taxon>Burkholderiaceae</taxon>
        <taxon>Paraburkholderia</taxon>
    </lineage>
</organism>